<dbReference type="PROSITE" id="PS51007">
    <property type="entry name" value="CYTC"/>
    <property type="match status" value="1"/>
</dbReference>
<dbReference type="InterPro" id="IPR009056">
    <property type="entry name" value="Cyt_c-like_dom"/>
</dbReference>
<dbReference type="Gene3D" id="1.10.760.10">
    <property type="entry name" value="Cytochrome c-like domain"/>
    <property type="match status" value="1"/>
</dbReference>
<sequence length="122" mass="13991">MKKVFVLLIVFIKFLFADSFITDVEYGKMLYKNPRGIGCNKCHGAKGEGGIIATYKELNKIDRKKYNKNLVAPAINELDPQEFADGVLKSNKIMPMYFLTKDEIIAIYKYLKISNKESKNDK</sequence>
<name>A0A6L5WJX5_9BACT</name>
<evidence type="ECO:0000256" key="1">
    <source>
        <dbReference type="ARBA" id="ARBA00022617"/>
    </source>
</evidence>
<evidence type="ECO:0000313" key="6">
    <source>
        <dbReference type="EMBL" id="MSN96732.1"/>
    </source>
</evidence>
<keyword evidence="1 4" id="KW-0349">Heme</keyword>
<comment type="caution">
    <text evidence="6">The sequence shown here is derived from an EMBL/GenBank/DDBJ whole genome shotgun (WGS) entry which is preliminary data.</text>
</comment>
<reference evidence="6 7" key="2">
    <citation type="submission" date="2020-03" db="EMBL/GenBank/DDBJ databases">
        <title>Campylobacter portucalensis sp. nov., a new species of Campylobacter isolated from the reproductive tract of bulls.</title>
        <authorList>
            <person name="Silva M.F."/>
            <person name="Pereira G."/>
            <person name="Carneiro C."/>
            <person name="Hemphill A."/>
            <person name="Mateus L."/>
            <person name="Lopes-Da-Costa L."/>
            <person name="Silva E."/>
        </authorList>
    </citation>
    <scope>NUCLEOTIDE SEQUENCE [LARGE SCALE GENOMIC DNA]</scope>
    <source>
        <strain evidence="6 7">FMV-PI01</strain>
    </source>
</reference>
<evidence type="ECO:0000313" key="7">
    <source>
        <dbReference type="Proteomes" id="UP000476338"/>
    </source>
</evidence>
<keyword evidence="7" id="KW-1185">Reference proteome</keyword>
<proteinExistence type="predicted"/>
<evidence type="ECO:0000256" key="3">
    <source>
        <dbReference type="ARBA" id="ARBA00023004"/>
    </source>
</evidence>
<protein>
    <submittedName>
        <fullName evidence="6">Cytochrome c</fullName>
    </submittedName>
</protein>
<dbReference type="SUPFAM" id="SSF46626">
    <property type="entry name" value="Cytochrome c"/>
    <property type="match status" value="1"/>
</dbReference>
<keyword evidence="3 4" id="KW-0408">Iron</keyword>
<gene>
    <name evidence="6" type="ORF">F1B92_06080</name>
</gene>
<reference evidence="6 7" key="1">
    <citation type="submission" date="2019-09" db="EMBL/GenBank/DDBJ databases">
        <authorList>
            <person name="Silva M."/>
            <person name="Pereira G."/>
            <person name="Lopes-Da-Costa L."/>
            <person name="Silva E."/>
        </authorList>
    </citation>
    <scope>NUCLEOTIDE SEQUENCE [LARGE SCALE GENOMIC DNA]</scope>
    <source>
        <strain evidence="6 7">FMV-PI01</strain>
    </source>
</reference>
<evidence type="ECO:0000256" key="2">
    <source>
        <dbReference type="ARBA" id="ARBA00022723"/>
    </source>
</evidence>
<accession>A0A6L5WJX5</accession>
<dbReference type="Proteomes" id="UP000476338">
    <property type="component" value="Unassembled WGS sequence"/>
</dbReference>
<dbReference type="GO" id="GO:0020037">
    <property type="term" value="F:heme binding"/>
    <property type="evidence" value="ECO:0007669"/>
    <property type="project" value="InterPro"/>
</dbReference>
<evidence type="ECO:0000259" key="5">
    <source>
        <dbReference type="PROSITE" id="PS51007"/>
    </source>
</evidence>
<dbReference type="Pfam" id="PF00034">
    <property type="entry name" value="Cytochrom_C"/>
    <property type="match status" value="1"/>
</dbReference>
<dbReference type="GO" id="GO:0046872">
    <property type="term" value="F:metal ion binding"/>
    <property type="evidence" value="ECO:0007669"/>
    <property type="project" value="UniProtKB-KW"/>
</dbReference>
<dbReference type="EMBL" id="VWSJ01000024">
    <property type="protein sequence ID" value="MSN96732.1"/>
    <property type="molecule type" value="Genomic_DNA"/>
</dbReference>
<feature type="domain" description="Cytochrome c" evidence="5">
    <location>
        <begin position="22"/>
        <end position="115"/>
    </location>
</feature>
<organism evidence="6 7">
    <name type="scientific">Campylobacter portucalensis</name>
    <dbReference type="NCBI Taxonomy" id="2608384"/>
    <lineage>
        <taxon>Bacteria</taxon>
        <taxon>Pseudomonadati</taxon>
        <taxon>Campylobacterota</taxon>
        <taxon>Epsilonproteobacteria</taxon>
        <taxon>Campylobacterales</taxon>
        <taxon>Campylobacteraceae</taxon>
        <taxon>Campylobacter</taxon>
    </lineage>
</organism>
<dbReference type="RefSeq" id="WP_154570998.1">
    <property type="nucleotide sequence ID" value="NZ_VWSJ01000024.1"/>
</dbReference>
<evidence type="ECO:0000256" key="4">
    <source>
        <dbReference type="PROSITE-ProRule" id="PRU00433"/>
    </source>
</evidence>
<keyword evidence="2 4" id="KW-0479">Metal-binding</keyword>
<dbReference type="GO" id="GO:0009055">
    <property type="term" value="F:electron transfer activity"/>
    <property type="evidence" value="ECO:0007669"/>
    <property type="project" value="InterPro"/>
</dbReference>
<dbReference type="InterPro" id="IPR036909">
    <property type="entry name" value="Cyt_c-like_dom_sf"/>
</dbReference>
<dbReference type="AlphaFoldDB" id="A0A6L5WJX5"/>